<name>A0A6J5QHY0_9CAUD</name>
<evidence type="ECO:0000313" key="2">
    <source>
        <dbReference type="EMBL" id="CAB4181976.1"/>
    </source>
</evidence>
<feature type="region of interest" description="Disordered" evidence="1">
    <location>
        <begin position="324"/>
        <end position="363"/>
    </location>
</feature>
<organism evidence="2">
    <name type="scientific">uncultured Caudovirales phage</name>
    <dbReference type="NCBI Taxonomy" id="2100421"/>
    <lineage>
        <taxon>Viruses</taxon>
        <taxon>Duplodnaviria</taxon>
        <taxon>Heunggongvirae</taxon>
        <taxon>Uroviricota</taxon>
        <taxon>Caudoviricetes</taxon>
        <taxon>Peduoviridae</taxon>
        <taxon>Maltschvirus</taxon>
        <taxon>Maltschvirus maltsch</taxon>
    </lineage>
</organism>
<proteinExistence type="predicted"/>
<sequence>MAKKEKKSVVGLRPTTSYAPVRGQNQDYGGVGVKNDNADYTISDEHDHKIKPWTPAHAPEWEVETPKTRKDLANQLVKDTDPNRGKKMKKSLREVAEGRTLAEIKEMISLVFEDDMVKNLKPINLTGGSDARTNKLADMASGKEATPAATDKKKTAGDFMKMDEALGDHAGLAKYADEHGRLDTDDLHTAAKHMKDNNMAALRRHLHDMDTDPRDKALEYVKKKHYGKLGYSAEEVELKEARGRPKKDSASDSPDTHPIQQARQVISTRGMTPFTFANGKKAQMNPMTAHRILAHHDNLQTPAEKEAFASRVHKDVDSLHSWLAGKPHEEELPKISLGGSSKVGGIRGRDRPTISGMKAGKKK</sequence>
<protein>
    <submittedName>
        <fullName evidence="2">Uncharacterized protein</fullName>
    </submittedName>
</protein>
<reference evidence="2" key="1">
    <citation type="submission" date="2020-05" db="EMBL/GenBank/DDBJ databases">
        <authorList>
            <person name="Chiriac C."/>
            <person name="Salcher M."/>
            <person name="Ghai R."/>
            <person name="Kavagutti S V."/>
        </authorList>
    </citation>
    <scope>NUCLEOTIDE SEQUENCE</scope>
</reference>
<gene>
    <name evidence="2" type="ORF">UFOVP1071_102</name>
</gene>
<feature type="compositionally biased region" description="Basic and acidic residues" evidence="1">
    <location>
        <begin position="237"/>
        <end position="250"/>
    </location>
</feature>
<feature type="compositionally biased region" description="Polar residues" evidence="1">
    <location>
        <begin position="14"/>
        <end position="27"/>
    </location>
</feature>
<feature type="region of interest" description="Disordered" evidence="1">
    <location>
        <begin position="1"/>
        <end position="36"/>
    </location>
</feature>
<feature type="region of interest" description="Disordered" evidence="1">
    <location>
        <begin position="237"/>
        <end position="259"/>
    </location>
</feature>
<evidence type="ECO:0000256" key="1">
    <source>
        <dbReference type="SAM" id="MobiDB-lite"/>
    </source>
</evidence>
<accession>A0A6J5QHY0</accession>
<dbReference type="EMBL" id="LR797022">
    <property type="protein sequence ID" value="CAB4181976.1"/>
    <property type="molecule type" value="Genomic_DNA"/>
</dbReference>